<gene>
    <name evidence="1" type="ORF">OKA04_12430</name>
</gene>
<dbReference type="RefSeq" id="WP_264501494.1">
    <property type="nucleotide sequence ID" value="NZ_JAPDDS010000006.1"/>
</dbReference>
<evidence type="ECO:0000313" key="2">
    <source>
        <dbReference type="Proteomes" id="UP001207930"/>
    </source>
</evidence>
<accession>A0ABT3FPN3</accession>
<dbReference type="EMBL" id="JAPDDS010000006">
    <property type="protein sequence ID" value="MCW1885538.1"/>
    <property type="molecule type" value="Genomic_DNA"/>
</dbReference>
<dbReference type="Proteomes" id="UP001207930">
    <property type="component" value="Unassembled WGS sequence"/>
</dbReference>
<proteinExistence type="predicted"/>
<evidence type="ECO:0008006" key="3">
    <source>
        <dbReference type="Google" id="ProtNLM"/>
    </source>
</evidence>
<sequence>MVELATADLHIRETEGSNRGPGIEKYWSATSYPGGYEARQPYCAAAVCWWVEQAAKDVGYTALPLLRSARAFDFHQWGKTNDSAGRKVSVIAKSDEILPGDIIVFSFSHVGIAEARSPKGRDVQTIEANTSPSSTNNEGGGVYRRTRSRNLIRAIVRITA</sequence>
<reference evidence="1 2" key="1">
    <citation type="submission" date="2022-10" db="EMBL/GenBank/DDBJ databases">
        <title>Luteolibacter flavescens strain MCCC 1K03193, whole genome shotgun sequencing project.</title>
        <authorList>
            <person name="Zhao G."/>
            <person name="Shen L."/>
        </authorList>
    </citation>
    <scope>NUCLEOTIDE SEQUENCE [LARGE SCALE GENOMIC DNA]</scope>
    <source>
        <strain evidence="1 2">MCCC 1K03193</strain>
    </source>
</reference>
<comment type="caution">
    <text evidence="1">The sequence shown here is derived from an EMBL/GenBank/DDBJ whole genome shotgun (WGS) entry which is preliminary data.</text>
</comment>
<keyword evidence="2" id="KW-1185">Reference proteome</keyword>
<evidence type="ECO:0000313" key="1">
    <source>
        <dbReference type="EMBL" id="MCW1885538.1"/>
    </source>
</evidence>
<protein>
    <recommendedName>
        <fullName evidence="3">CHAP domain-containing protein</fullName>
    </recommendedName>
</protein>
<organism evidence="1 2">
    <name type="scientific">Luteolibacter flavescens</name>
    <dbReference type="NCBI Taxonomy" id="1859460"/>
    <lineage>
        <taxon>Bacteria</taxon>
        <taxon>Pseudomonadati</taxon>
        <taxon>Verrucomicrobiota</taxon>
        <taxon>Verrucomicrobiia</taxon>
        <taxon>Verrucomicrobiales</taxon>
        <taxon>Verrucomicrobiaceae</taxon>
        <taxon>Luteolibacter</taxon>
    </lineage>
</organism>
<name>A0ABT3FPN3_9BACT</name>